<keyword evidence="1" id="KW-1133">Transmembrane helix</keyword>
<keyword evidence="1" id="KW-0812">Transmembrane</keyword>
<keyword evidence="3" id="KW-1185">Reference proteome</keyword>
<comment type="caution">
    <text evidence="2">The sequence shown here is derived from an EMBL/GenBank/DDBJ whole genome shotgun (WGS) entry which is preliminary data.</text>
</comment>
<name>A0A1L8RJ80_9ENTE</name>
<evidence type="ECO:0000313" key="2">
    <source>
        <dbReference type="EMBL" id="OJG19774.1"/>
    </source>
</evidence>
<dbReference type="EMBL" id="JXKH01000001">
    <property type="protein sequence ID" value="OJG19774.1"/>
    <property type="molecule type" value="Genomic_DNA"/>
</dbReference>
<keyword evidence="1" id="KW-0472">Membrane</keyword>
<reference evidence="2 3" key="1">
    <citation type="submission" date="2014-12" db="EMBL/GenBank/DDBJ databases">
        <title>Draft genome sequences of 29 type strains of Enterococci.</title>
        <authorList>
            <person name="Zhong Z."/>
            <person name="Sun Z."/>
            <person name="Liu W."/>
            <person name="Zhang W."/>
            <person name="Zhang H."/>
        </authorList>
    </citation>
    <scope>NUCLEOTIDE SEQUENCE [LARGE SCALE GENOMIC DNA]</scope>
    <source>
        <strain evidence="2 3">DSM 17029</strain>
    </source>
</reference>
<dbReference type="AlphaFoldDB" id="A0A1L8RJ80"/>
<dbReference type="Proteomes" id="UP000181884">
    <property type="component" value="Unassembled WGS sequence"/>
</dbReference>
<proteinExistence type="predicted"/>
<evidence type="ECO:0000256" key="1">
    <source>
        <dbReference type="SAM" id="Phobius"/>
    </source>
</evidence>
<accession>A0A1L8RJ80</accession>
<protein>
    <submittedName>
        <fullName evidence="2">Uncharacterized protein</fullName>
    </submittedName>
</protein>
<gene>
    <name evidence="2" type="ORF">RU97_GL000007</name>
</gene>
<sequence length="43" mass="4975">MNHAANEKEGIKEIQFLSWGFLVISVFCFFELAYYYIAASPLL</sequence>
<dbReference type="STRING" id="214095.RU97_GL000007"/>
<feature type="transmembrane region" description="Helical" evidence="1">
    <location>
        <begin position="16"/>
        <end position="37"/>
    </location>
</feature>
<evidence type="ECO:0000313" key="3">
    <source>
        <dbReference type="Proteomes" id="UP000181884"/>
    </source>
</evidence>
<organism evidence="2 3">
    <name type="scientific">Enterococcus canis</name>
    <dbReference type="NCBI Taxonomy" id="214095"/>
    <lineage>
        <taxon>Bacteria</taxon>
        <taxon>Bacillati</taxon>
        <taxon>Bacillota</taxon>
        <taxon>Bacilli</taxon>
        <taxon>Lactobacillales</taxon>
        <taxon>Enterococcaceae</taxon>
        <taxon>Enterococcus</taxon>
    </lineage>
</organism>